<dbReference type="Proteomes" id="UP000000663">
    <property type="component" value="Chromosome"/>
</dbReference>
<reference evidence="1 2" key="1">
    <citation type="journal article" date="2006" name="Science">
        <title>Genome of rice cluster I archaea -- the key methane producers in the rice rhizosphere.</title>
        <authorList>
            <person name="Erkel C."/>
            <person name="Kube M."/>
            <person name="Reinhardt R."/>
            <person name="Liesack W."/>
        </authorList>
    </citation>
    <scope>NUCLEOTIDE SEQUENCE [LARGE SCALE GENOMIC DNA]</scope>
    <source>
        <strain evidence="2">DSM 22066 / NBRC 105507 / MRE50</strain>
    </source>
</reference>
<dbReference type="EMBL" id="AM114193">
    <property type="protein sequence ID" value="CAJ36845.1"/>
    <property type="molecule type" value="Genomic_DNA"/>
</dbReference>
<gene>
    <name evidence="1" type="ORF">RCIX1601</name>
</gene>
<keyword evidence="2" id="KW-1185">Reference proteome</keyword>
<proteinExistence type="predicted"/>
<evidence type="ECO:0000313" key="1">
    <source>
        <dbReference type="EMBL" id="CAJ36845.1"/>
    </source>
</evidence>
<evidence type="ECO:0000313" key="2">
    <source>
        <dbReference type="Proteomes" id="UP000000663"/>
    </source>
</evidence>
<dbReference type="AlphaFoldDB" id="Q0W448"/>
<accession>Q0W448</accession>
<sequence>MLLEKTARASLCQTAPAFLRSSASQHFYSPVTDYHVKDGGVEMEQASLTRKALIALILVSMLVVPALATSTEAQLYQSQFSQFGSGIYGQQQYPYTQQPGLLPQSSCPPGYYYDSYSRQCVPAQQPYPPGGPCPSGYFYDRFRQQCVPYMTAQGYGY</sequence>
<dbReference type="KEGG" id="rci:RCIX1601"/>
<name>Q0W448_METAR</name>
<protein>
    <submittedName>
        <fullName evidence="1">Uncharacterized protein</fullName>
    </submittedName>
</protein>
<organism evidence="1 2">
    <name type="scientific">Methanocella arvoryzae (strain DSM 22066 / NBRC 105507 / MRE50)</name>
    <dbReference type="NCBI Taxonomy" id="351160"/>
    <lineage>
        <taxon>Archaea</taxon>
        <taxon>Methanobacteriati</taxon>
        <taxon>Methanobacteriota</taxon>
        <taxon>Stenosarchaea group</taxon>
        <taxon>Methanomicrobia</taxon>
        <taxon>Methanocellales</taxon>
        <taxon>Methanocellaceae</taxon>
        <taxon>Methanocella</taxon>
    </lineage>
</organism>